<dbReference type="EMBL" id="JABCKI010000019">
    <property type="protein sequence ID" value="KAG5654125.1"/>
    <property type="molecule type" value="Genomic_DNA"/>
</dbReference>
<proteinExistence type="predicted"/>
<evidence type="ECO:0000313" key="1">
    <source>
        <dbReference type="EMBL" id="KAG5654125.1"/>
    </source>
</evidence>
<reference evidence="1" key="2">
    <citation type="submission" date="2021-10" db="EMBL/GenBank/DDBJ databases">
        <title>Phylogenomics reveals ancestral predisposition of the termite-cultivated fungus Termitomyces towards a domesticated lifestyle.</title>
        <authorList>
            <person name="Auxier B."/>
            <person name="Grum-Grzhimaylo A."/>
            <person name="Cardenas M.E."/>
            <person name="Lodge J.D."/>
            <person name="Laessoe T."/>
            <person name="Pedersen O."/>
            <person name="Smith M.E."/>
            <person name="Kuyper T.W."/>
            <person name="Franco-Molano E.A."/>
            <person name="Baroni T.J."/>
            <person name="Aanen D.K."/>
        </authorList>
    </citation>
    <scope>NUCLEOTIDE SEQUENCE</scope>
    <source>
        <strain evidence="1">D49</strain>
    </source>
</reference>
<dbReference type="AlphaFoldDB" id="A0A9P7GRL9"/>
<comment type="caution">
    <text evidence="1">The sequence shown here is derived from an EMBL/GenBank/DDBJ whole genome shotgun (WGS) entry which is preliminary data.</text>
</comment>
<accession>A0A9P7GRL9</accession>
<name>A0A9P7GRL9_9AGAR</name>
<reference evidence="1" key="1">
    <citation type="submission" date="2021-02" db="EMBL/GenBank/DDBJ databases">
        <authorList>
            <person name="Nieuwenhuis M."/>
            <person name="Van De Peppel L.J.J."/>
        </authorList>
    </citation>
    <scope>NUCLEOTIDE SEQUENCE</scope>
    <source>
        <strain evidence="1">D49</strain>
    </source>
</reference>
<protein>
    <submittedName>
        <fullName evidence="1">Uncharacterized protein</fullName>
    </submittedName>
</protein>
<keyword evidence="2" id="KW-1185">Reference proteome</keyword>
<organism evidence="1 2">
    <name type="scientific">Sphagnurus paluster</name>
    <dbReference type="NCBI Taxonomy" id="117069"/>
    <lineage>
        <taxon>Eukaryota</taxon>
        <taxon>Fungi</taxon>
        <taxon>Dikarya</taxon>
        <taxon>Basidiomycota</taxon>
        <taxon>Agaricomycotina</taxon>
        <taxon>Agaricomycetes</taxon>
        <taxon>Agaricomycetidae</taxon>
        <taxon>Agaricales</taxon>
        <taxon>Tricholomatineae</taxon>
        <taxon>Lyophyllaceae</taxon>
        <taxon>Sphagnurus</taxon>
    </lineage>
</organism>
<gene>
    <name evidence="1" type="ORF">H0H81_007177</name>
</gene>
<evidence type="ECO:0000313" key="2">
    <source>
        <dbReference type="Proteomes" id="UP000717328"/>
    </source>
</evidence>
<sequence>MSAVEPVYFHAIASLAQTIPGLPFLDGVDTTSEIMANTPLEPENTAKHTNLHTILRNRMNTSHDLLTKTIPGHDMALVVAVTRPDQRQGVVMPPVPAPVGSLPPGFDSNSALAGLTSSEISRLMLFYNDTFGIVASDNETTRNTKFIITLVRYY</sequence>
<dbReference type="Proteomes" id="UP000717328">
    <property type="component" value="Unassembled WGS sequence"/>
</dbReference>
<dbReference type="OrthoDB" id="3047760at2759"/>